<evidence type="ECO:0000256" key="1">
    <source>
        <dbReference type="SAM" id="Phobius"/>
    </source>
</evidence>
<feature type="transmembrane region" description="Helical" evidence="1">
    <location>
        <begin position="7"/>
        <end position="24"/>
    </location>
</feature>
<reference evidence="2 3" key="1">
    <citation type="submission" date="2020-07" db="EMBL/GenBank/DDBJ databases">
        <title>Transfer of Campylobacter canadensis to the novel genus Avispirillum gen. nov., that also includes two novel species recovered from migratory waterfowl: Avispirillum anseris sp. nov. and Avispirillum brantae sp. nov.</title>
        <authorList>
            <person name="Miller W.G."/>
            <person name="Chapman M.H."/>
            <person name="Yee E."/>
            <person name="Inglis G.D."/>
        </authorList>
    </citation>
    <scope>NUCLEOTIDE SEQUENCE [LARGE SCALE GENOMIC DNA]</scope>
    <source>
        <strain evidence="2 3">L283</strain>
    </source>
</reference>
<feature type="transmembrane region" description="Helical" evidence="1">
    <location>
        <begin position="55"/>
        <end position="78"/>
    </location>
</feature>
<protein>
    <submittedName>
        <fullName evidence="2">Uncharacterized protein</fullName>
    </submittedName>
</protein>
<keyword evidence="1" id="KW-0812">Transmembrane</keyword>
<accession>A0ABS7WQ99</accession>
<dbReference type="Pfam" id="PF19931">
    <property type="entry name" value="DUF6394"/>
    <property type="match status" value="1"/>
</dbReference>
<organism evidence="2 3">
    <name type="scientific">Campylobacter canadensis</name>
    <dbReference type="NCBI Taxonomy" id="449520"/>
    <lineage>
        <taxon>Bacteria</taxon>
        <taxon>Pseudomonadati</taxon>
        <taxon>Campylobacterota</taxon>
        <taxon>Epsilonproteobacteria</taxon>
        <taxon>Campylobacterales</taxon>
        <taxon>Campylobacteraceae</taxon>
        <taxon>Campylobacter</taxon>
    </lineage>
</organism>
<feature type="transmembrane region" description="Helical" evidence="1">
    <location>
        <begin position="30"/>
        <end position="48"/>
    </location>
</feature>
<evidence type="ECO:0000313" key="2">
    <source>
        <dbReference type="EMBL" id="MBZ7986517.1"/>
    </source>
</evidence>
<keyword evidence="1" id="KW-0472">Membrane</keyword>
<sequence length="114" mass="12460">MDFGRIVHIFFTLMSLTTTAGFLYDQNEVALFIAASINLISTLLKIGVKNFLSTEIFACSLVTDAHLIIAFVTLQIYGTSVATLVYSLAIGAVISSVFTMILVVIDAIKNKEEY</sequence>
<name>A0ABS7WQ99_9BACT</name>
<comment type="caution">
    <text evidence="2">The sequence shown here is derived from an EMBL/GenBank/DDBJ whole genome shotgun (WGS) entry which is preliminary data.</text>
</comment>
<dbReference type="InterPro" id="IPR045655">
    <property type="entry name" value="DUF6394"/>
</dbReference>
<keyword evidence="1" id="KW-1133">Transmembrane helix</keyword>
<feature type="transmembrane region" description="Helical" evidence="1">
    <location>
        <begin position="84"/>
        <end position="105"/>
    </location>
</feature>
<gene>
    <name evidence="2" type="ORF">AVCANL283_00125</name>
</gene>
<dbReference type="EMBL" id="JACGBB010000001">
    <property type="protein sequence ID" value="MBZ7986517.1"/>
    <property type="molecule type" value="Genomic_DNA"/>
</dbReference>
<keyword evidence="3" id="KW-1185">Reference proteome</keyword>
<dbReference type="RefSeq" id="WP_172232128.1">
    <property type="nucleotide sequence ID" value="NZ_CP035946.1"/>
</dbReference>
<proteinExistence type="predicted"/>
<evidence type="ECO:0000313" key="3">
    <source>
        <dbReference type="Proteomes" id="UP000786183"/>
    </source>
</evidence>
<dbReference type="Proteomes" id="UP000786183">
    <property type="component" value="Unassembled WGS sequence"/>
</dbReference>